<feature type="domain" description="FIST C-domain" evidence="2">
    <location>
        <begin position="231"/>
        <end position="380"/>
    </location>
</feature>
<dbReference type="InterPro" id="IPR013702">
    <property type="entry name" value="FIST_domain_N"/>
</dbReference>
<dbReference type="AlphaFoldDB" id="A0A0U5K6F2"/>
<keyword evidence="4" id="KW-1185">Reference proteome</keyword>
<dbReference type="Pfam" id="PF08495">
    <property type="entry name" value="FIST"/>
    <property type="match status" value="1"/>
</dbReference>
<dbReference type="PANTHER" id="PTHR40252:SF2">
    <property type="entry name" value="BLR0328 PROTEIN"/>
    <property type="match status" value="1"/>
</dbReference>
<organism evidence="3 4">
    <name type="scientific">Candidatus Protochlamydia naegleriophila</name>
    <dbReference type="NCBI Taxonomy" id="389348"/>
    <lineage>
        <taxon>Bacteria</taxon>
        <taxon>Pseudomonadati</taxon>
        <taxon>Chlamydiota</taxon>
        <taxon>Chlamydiia</taxon>
        <taxon>Parachlamydiales</taxon>
        <taxon>Parachlamydiaceae</taxon>
        <taxon>Candidatus Protochlamydia</taxon>
    </lineage>
</organism>
<name>A0A0U5K6F2_9BACT</name>
<dbReference type="Pfam" id="PF10442">
    <property type="entry name" value="FIST_C"/>
    <property type="match status" value="1"/>
</dbReference>
<dbReference type="SMART" id="SM01204">
    <property type="entry name" value="FIST_C"/>
    <property type="match status" value="1"/>
</dbReference>
<dbReference type="PATRIC" id="fig|389348.3.peg.2399"/>
<protein>
    <recommendedName>
        <fullName evidence="5">FIST domain-containing protein</fullName>
    </recommendedName>
</protein>
<accession>A0A0U5K6F2</accession>
<evidence type="ECO:0000259" key="2">
    <source>
        <dbReference type="SMART" id="SM01204"/>
    </source>
</evidence>
<dbReference type="SMART" id="SM00897">
    <property type="entry name" value="FIST"/>
    <property type="match status" value="1"/>
</dbReference>
<dbReference type="RefSeq" id="WP_051981748.1">
    <property type="nucleotide sequence ID" value="NZ_LN879502.1"/>
</dbReference>
<dbReference type="Proteomes" id="UP000069902">
    <property type="component" value="Chromosome cPNK"/>
</dbReference>
<dbReference type="KEGG" id="pnl:PNK_2136"/>
<dbReference type="PANTHER" id="PTHR40252">
    <property type="entry name" value="BLR0328 PROTEIN"/>
    <property type="match status" value="1"/>
</dbReference>
<evidence type="ECO:0000313" key="4">
    <source>
        <dbReference type="Proteomes" id="UP000069902"/>
    </source>
</evidence>
<dbReference type="EMBL" id="LN879502">
    <property type="protein sequence ID" value="CUI17739.1"/>
    <property type="molecule type" value="Genomic_DNA"/>
</dbReference>
<dbReference type="InParanoid" id="A0A0U5K6F2"/>
<reference evidence="4" key="1">
    <citation type="submission" date="2015-09" db="EMBL/GenBank/DDBJ databases">
        <authorList>
            <person name="Bertelli C."/>
        </authorList>
    </citation>
    <scope>NUCLEOTIDE SEQUENCE [LARGE SCALE GENOMIC DNA]</scope>
    <source>
        <strain evidence="4">KNic</strain>
    </source>
</reference>
<gene>
    <name evidence="3" type="ORF">PNK_2136</name>
</gene>
<evidence type="ECO:0008006" key="5">
    <source>
        <dbReference type="Google" id="ProtNLM"/>
    </source>
</evidence>
<dbReference type="STRING" id="389348.PNK_2136"/>
<dbReference type="InterPro" id="IPR019494">
    <property type="entry name" value="FIST_C"/>
</dbReference>
<evidence type="ECO:0000313" key="3">
    <source>
        <dbReference type="EMBL" id="CUI17739.1"/>
    </source>
</evidence>
<feature type="domain" description="FIST" evidence="1">
    <location>
        <begin position="35"/>
        <end position="230"/>
    </location>
</feature>
<evidence type="ECO:0000259" key="1">
    <source>
        <dbReference type="SMART" id="SM00897"/>
    </source>
</evidence>
<sequence>MKTQFVTSLVMVEDGFEAGKEVAQLAVDKIQLPRSPQLVILFCSDKYEYAAVLRGVKQVVGESVPIIGCSSAGQFSDEGVYKRGLSCAMIASDDYRFFTGVGVNIKSDPLKTVEHAVKAFPKEVEGYPYQAAILFIDGLAGKGEETVLAASSVLGPDVKFAGAAAADNLNFRETVVFGNGHVLTNAMSACLLASRLPVIISCKHGHKPISQPLTVTKSKDNVIYEFDHQPALEVWKNHVRKHLSGRGVNVDKLNSKELSNYLLEYEVGLMTGPDSDYKIRFPASCNPDGSLNFTCSMMEGSVVKIMDSSQQDQIDSARQAAEMALHASKGVKLAGAVIFDCACRAMILQEQFSQAVKAKQKVLGNLPFIGGETYGEIAMDAGQYSGFHNTTTVIMLFPE</sequence>
<proteinExistence type="predicted"/>